<dbReference type="InParanoid" id="A0A2P5F0A7"/>
<name>A0A2P5F0A7_TREOI</name>
<comment type="caution">
    <text evidence="1">The sequence shown here is derived from an EMBL/GenBank/DDBJ whole genome shotgun (WGS) entry which is preliminary data.</text>
</comment>
<dbReference type="Proteomes" id="UP000237000">
    <property type="component" value="Unassembled WGS sequence"/>
</dbReference>
<protein>
    <submittedName>
        <fullName evidence="1">Uncharacterized protein</fullName>
    </submittedName>
</protein>
<dbReference type="EMBL" id="JXTC01000076">
    <property type="protein sequence ID" value="PON91218.1"/>
    <property type="molecule type" value="Genomic_DNA"/>
</dbReference>
<proteinExistence type="predicted"/>
<evidence type="ECO:0000313" key="2">
    <source>
        <dbReference type="Proteomes" id="UP000237000"/>
    </source>
</evidence>
<evidence type="ECO:0000313" key="1">
    <source>
        <dbReference type="EMBL" id="PON91218.1"/>
    </source>
</evidence>
<organism evidence="1 2">
    <name type="scientific">Trema orientale</name>
    <name type="common">Charcoal tree</name>
    <name type="synonym">Celtis orientalis</name>
    <dbReference type="NCBI Taxonomy" id="63057"/>
    <lineage>
        <taxon>Eukaryota</taxon>
        <taxon>Viridiplantae</taxon>
        <taxon>Streptophyta</taxon>
        <taxon>Embryophyta</taxon>
        <taxon>Tracheophyta</taxon>
        <taxon>Spermatophyta</taxon>
        <taxon>Magnoliopsida</taxon>
        <taxon>eudicotyledons</taxon>
        <taxon>Gunneridae</taxon>
        <taxon>Pentapetalae</taxon>
        <taxon>rosids</taxon>
        <taxon>fabids</taxon>
        <taxon>Rosales</taxon>
        <taxon>Cannabaceae</taxon>
        <taxon>Trema</taxon>
    </lineage>
</organism>
<accession>A0A2P5F0A7</accession>
<gene>
    <name evidence="1" type="ORF">TorRG33x02_130340</name>
</gene>
<dbReference type="AlphaFoldDB" id="A0A2P5F0A7"/>
<reference evidence="2" key="1">
    <citation type="submission" date="2016-06" db="EMBL/GenBank/DDBJ databases">
        <title>Parallel loss of symbiosis genes in relatives of nitrogen-fixing non-legume Parasponia.</title>
        <authorList>
            <person name="Van Velzen R."/>
            <person name="Holmer R."/>
            <person name="Bu F."/>
            <person name="Rutten L."/>
            <person name="Van Zeijl A."/>
            <person name="Liu W."/>
            <person name="Santuari L."/>
            <person name="Cao Q."/>
            <person name="Sharma T."/>
            <person name="Shen D."/>
            <person name="Roswanjaya Y."/>
            <person name="Wardhani T."/>
            <person name="Kalhor M.S."/>
            <person name="Jansen J."/>
            <person name="Van den Hoogen J."/>
            <person name="Gungor B."/>
            <person name="Hartog M."/>
            <person name="Hontelez J."/>
            <person name="Verver J."/>
            <person name="Yang W.-C."/>
            <person name="Schijlen E."/>
            <person name="Repin R."/>
            <person name="Schilthuizen M."/>
            <person name="Schranz E."/>
            <person name="Heidstra R."/>
            <person name="Miyata K."/>
            <person name="Fedorova E."/>
            <person name="Kohlen W."/>
            <person name="Bisseling T."/>
            <person name="Smit S."/>
            <person name="Geurts R."/>
        </authorList>
    </citation>
    <scope>NUCLEOTIDE SEQUENCE [LARGE SCALE GENOMIC DNA]</scope>
    <source>
        <strain evidence="2">cv. RG33-2</strain>
    </source>
</reference>
<keyword evidence="2" id="KW-1185">Reference proteome</keyword>
<sequence length="83" mass="8831">MYNATFNSTFIFSSLSLSSGSDFFLPPPLLNSLPQLRLVLSARPSAPPLSPSSAKTLQLNFTTMGANSPTIITSPPSFESPLI</sequence>